<dbReference type="Proteomes" id="UP001488805">
    <property type="component" value="Unassembled WGS sequence"/>
</dbReference>
<organism evidence="2 3">
    <name type="scientific">Zoarces viviparus</name>
    <name type="common">Viviparous eelpout</name>
    <name type="synonym">Blennius viviparus</name>
    <dbReference type="NCBI Taxonomy" id="48416"/>
    <lineage>
        <taxon>Eukaryota</taxon>
        <taxon>Metazoa</taxon>
        <taxon>Chordata</taxon>
        <taxon>Craniata</taxon>
        <taxon>Vertebrata</taxon>
        <taxon>Euteleostomi</taxon>
        <taxon>Actinopterygii</taxon>
        <taxon>Neopterygii</taxon>
        <taxon>Teleostei</taxon>
        <taxon>Neoteleostei</taxon>
        <taxon>Acanthomorphata</taxon>
        <taxon>Eupercaria</taxon>
        <taxon>Perciformes</taxon>
        <taxon>Cottioidei</taxon>
        <taxon>Zoarcales</taxon>
        <taxon>Zoarcidae</taxon>
        <taxon>Zoarcinae</taxon>
        <taxon>Zoarces</taxon>
    </lineage>
</organism>
<protein>
    <submittedName>
        <fullName evidence="2">Uncharacterized protein</fullName>
    </submittedName>
</protein>
<evidence type="ECO:0000313" key="3">
    <source>
        <dbReference type="Proteomes" id="UP001488805"/>
    </source>
</evidence>
<comment type="caution">
    <text evidence="2">The sequence shown here is derived from an EMBL/GenBank/DDBJ whole genome shotgun (WGS) entry which is preliminary data.</text>
</comment>
<evidence type="ECO:0000256" key="1">
    <source>
        <dbReference type="SAM" id="MobiDB-lite"/>
    </source>
</evidence>
<evidence type="ECO:0000313" key="2">
    <source>
        <dbReference type="EMBL" id="KAK9538451.1"/>
    </source>
</evidence>
<gene>
    <name evidence="2" type="ORF">VZT92_003620</name>
</gene>
<keyword evidence="3" id="KW-1185">Reference proteome</keyword>
<sequence>MCVLHKCLCSAQALHSSPVSPVKKTRRRNPTPRSELHARATAASQWDYYKATEKSTYNPTFTYKSPDNVERPQA</sequence>
<feature type="region of interest" description="Disordered" evidence="1">
    <location>
        <begin position="18"/>
        <end position="39"/>
    </location>
</feature>
<reference evidence="2 3" key="1">
    <citation type="journal article" date="2024" name="Genome Biol. Evol.">
        <title>Chromosome-level genome assembly of the viviparous eelpout Zoarces viviparus.</title>
        <authorList>
            <person name="Fuhrmann N."/>
            <person name="Brasseur M.V."/>
            <person name="Bakowski C.E."/>
            <person name="Podsiadlowski L."/>
            <person name="Prost S."/>
            <person name="Krehenwinkel H."/>
            <person name="Mayer C."/>
        </authorList>
    </citation>
    <scope>NUCLEOTIDE SEQUENCE [LARGE SCALE GENOMIC DNA]</scope>
    <source>
        <strain evidence="2">NO-MEL_2022_Ind0_liver</strain>
    </source>
</reference>
<proteinExistence type="predicted"/>
<dbReference type="AlphaFoldDB" id="A0AAW1FWE1"/>
<name>A0AAW1FWE1_ZOAVI</name>
<accession>A0AAW1FWE1</accession>
<dbReference type="EMBL" id="JBCEZU010000023">
    <property type="protein sequence ID" value="KAK9538451.1"/>
    <property type="molecule type" value="Genomic_DNA"/>
</dbReference>